<dbReference type="SUPFAM" id="SSF48403">
    <property type="entry name" value="Ankyrin repeat"/>
    <property type="match status" value="2"/>
</dbReference>
<evidence type="ECO:0000313" key="6">
    <source>
        <dbReference type="EMBL" id="TQN66287.1"/>
    </source>
</evidence>
<sequence>MDPLSITASTITVIQSLLATYDTIKHVKDLPKAFAEVGRNLPLVKETLDLAQQALSVDGPDENVKSAIQPALAECLKRAKTIEDIFAEIEPGNQQNKGAGDWSALVRFYRKKVVPYGKANKVEALMQDILDKLKVLAIHQVFKARADSLGHIEKLEDAIKSLAEVEPSLPDSEFDGGPATNVTQHISDNGRGLVSTGNYSEIAMGNTAKYQSGGGAMNFECDPKSDPVEWLKHISRPLYFGKIHIESLQIAQKTPKAGRWFLNSAEFKDEWRDGTLRKLWCHGIPCIYVYFNHGQHQDHCLTRLLCTLILQRLHGTNHVSPKIQEAHGAWKSNQQTPCERDYLKMLKSQAKSFERIFFVVDALDECLDDTETNTLNSFLEACQELPDNFRLLFTSRPVPKLAALIKPGCELPITANDDEINSYLLVLPATDNNNNNNKTVRLIHATAEEYIKRNQAIGFPNEEAMSTSMLTRTCLACLTRIPLSIGSPPESSVDDICRQYPLFGYAANFWGIHLDKTTSSRGDLYKLAWRFVSDKPKLDAAMHVMSDPRISHEADVSGVHIAAFFGLEKLVRKAMANDKKVDFNAQTRRGETPLHWAVTHGRRSFAEFLVRQGAELNVPNVDRRTALHKAIMAGDGDLIDVILTSGGLNLELEDSEGYTCLRWAARYGQLRTVEALLRSGADVDAADKDGYTALRWAMKYNRSTTAWLLIQARADVNKPDNQGTQPLHAAVQSCCGGPDGDGSKASMNLLWLLLENKANVNAQAGKLGQTPLHLAAVGGSSSVVWLLLENGADPRRPDSKNRTALHRAITSKNAAVCRTLLQRDGDYLVHAVDQHGLTPLHVAALGGSSAIVGLLLENGADLRRVDSNRRTALHCAIQGEHAEVCSALVQRGGGFLVLAVDDEKRSPLHHAASWGSPAIVGALLDHRAPIDSQDSKGLTALHVAVSHGYEKVVELLLQRGAGTHIGVAKRKRTAMHIAATMGHLEIVETLLRHGAVLDARDSRGETPLHLADAHGHRMVKKFLVKHGADAQ</sequence>
<dbReference type="AlphaFoldDB" id="A0A5Q4BHW3"/>
<dbReference type="InterPro" id="IPR036770">
    <property type="entry name" value="Ankyrin_rpt-contain_sf"/>
</dbReference>
<reference evidence="6 7" key="1">
    <citation type="journal article" date="2019" name="Sci. Rep.">
        <title>Colletotrichum shisoi sp. nov., an anthracnose pathogen of Perilla frutescens in Japan: molecular phylogenetic, morphological and genomic evidence.</title>
        <authorList>
            <person name="Gan P."/>
            <person name="Tsushima A."/>
            <person name="Hiroyama R."/>
            <person name="Narusaka M."/>
            <person name="Takano Y."/>
            <person name="Narusaka Y."/>
            <person name="Kawaradani M."/>
            <person name="Damm U."/>
            <person name="Shirasu K."/>
        </authorList>
    </citation>
    <scope>NUCLEOTIDE SEQUENCE [LARGE SCALE GENOMIC DNA]</scope>
    <source>
        <strain evidence="6 7">PG-2018a</strain>
    </source>
</reference>
<evidence type="ECO:0000259" key="4">
    <source>
        <dbReference type="Pfam" id="PF17107"/>
    </source>
</evidence>
<feature type="repeat" description="ANK" evidence="3">
    <location>
        <begin position="689"/>
        <end position="721"/>
    </location>
</feature>
<dbReference type="InterPro" id="IPR056884">
    <property type="entry name" value="NPHP3-like_N"/>
</dbReference>
<dbReference type="PROSITE" id="PS50088">
    <property type="entry name" value="ANK_REPEAT"/>
    <property type="match status" value="9"/>
</dbReference>
<organism evidence="6 7">
    <name type="scientific">Colletotrichum shisoi</name>
    <dbReference type="NCBI Taxonomy" id="2078593"/>
    <lineage>
        <taxon>Eukaryota</taxon>
        <taxon>Fungi</taxon>
        <taxon>Dikarya</taxon>
        <taxon>Ascomycota</taxon>
        <taxon>Pezizomycotina</taxon>
        <taxon>Sordariomycetes</taxon>
        <taxon>Hypocreomycetidae</taxon>
        <taxon>Glomerellales</taxon>
        <taxon>Glomerellaceae</taxon>
        <taxon>Colletotrichum</taxon>
        <taxon>Colletotrichum destructivum species complex</taxon>
    </lineage>
</organism>
<feature type="non-terminal residue" evidence="6">
    <location>
        <position position="1031"/>
    </location>
</feature>
<proteinExistence type="predicted"/>
<feature type="repeat" description="ANK" evidence="3">
    <location>
        <begin position="936"/>
        <end position="961"/>
    </location>
</feature>
<keyword evidence="7" id="KW-1185">Reference proteome</keyword>
<dbReference type="InterPro" id="IPR051165">
    <property type="entry name" value="Multifunctional_ANK_Repeat"/>
</dbReference>
<dbReference type="OrthoDB" id="4823281at2759"/>
<feature type="repeat" description="ANK" evidence="3">
    <location>
        <begin position="767"/>
        <end position="799"/>
    </location>
</feature>
<evidence type="ECO:0000256" key="3">
    <source>
        <dbReference type="PROSITE-ProRule" id="PRU00023"/>
    </source>
</evidence>
<evidence type="ECO:0000259" key="5">
    <source>
        <dbReference type="Pfam" id="PF24883"/>
    </source>
</evidence>
<name>A0A5Q4BHW3_9PEZI</name>
<dbReference type="InterPro" id="IPR031352">
    <property type="entry name" value="SesA"/>
</dbReference>
<feature type="domain" description="NACHT-NTPase and P-loop NTPases N-terminal" evidence="4">
    <location>
        <begin position="8"/>
        <end position="136"/>
    </location>
</feature>
<dbReference type="Gene3D" id="1.25.40.20">
    <property type="entry name" value="Ankyrin repeat-containing domain"/>
    <property type="match status" value="2"/>
</dbReference>
<protein>
    <submittedName>
        <fullName evidence="6">Ankyrin-2</fullName>
    </submittedName>
</protein>
<feature type="repeat" description="ANK" evidence="3">
    <location>
        <begin position="835"/>
        <end position="867"/>
    </location>
</feature>
<comment type="caution">
    <text evidence="6">The sequence shown here is derived from an EMBL/GenBank/DDBJ whole genome shotgun (WGS) entry which is preliminary data.</text>
</comment>
<keyword evidence="2 3" id="KW-0040">ANK repeat</keyword>
<dbReference type="Pfam" id="PF24883">
    <property type="entry name" value="NPHP3_N"/>
    <property type="match status" value="1"/>
</dbReference>
<evidence type="ECO:0000313" key="7">
    <source>
        <dbReference type="Proteomes" id="UP000326340"/>
    </source>
</evidence>
<dbReference type="Pfam" id="PF17107">
    <property type="entry name" value="SesA"/>
    <property type="match status" value="1"/>
</dbReference>
<feature type="repeat" description="ANK" evidence="3">
    <location>
        <begin position="1003"/>
        <end position="1031"/>
    </location>
</feature>
<feature type="repeat" description="ANK" evidence="3">
    <location>
        <begin position="903"/>
        <end position="935"/>
    </location>
</feature>
<feature type="repeat" description="ANK" evidence="3">
    <location>
        <begin position="589"/>
        <end position="621"/>
    </location>
</feature>
<feature type="domain" description="Nephrocystin 3-like N-terminal" evidence="5">
    <location>
        <begin position="286"/>
        <end position="396"/>
    </location>
</feature>
<dbReference type="Proteomes" id="UP000326340">
    <property type="component" value="Unassembled WGS sequence"/>
</dbReference>
<evidence type="ECO:0000256" key="2">
    <source>
        <dbReference type="ARBA" id="ARBA00023043"/>
    </source>
</evidence>
<dbReference type="Pfam" id="PF12796">
    <property type="entry name" value="Ank_2"/>
    <property type="match status" value="6"/>
</dbReference>
<evidence type="ECO:0000256" key="1">
    <source>
        <dbReference type="ARBA" id="ARBA00022737"/>
    </source>
</evidence>
<dbReference type="PANTHER" id="PTHR24123:SF33">
    <property type="entry name" value="PROTEIN HOS4"/>
    <property type="match status" value="1"/>
</dbReference>
<gene>
    <name evidence="6" type="primary">ANK2</name>
    <name evidence="6" type="ORF">CSHISOI_09142</name>
</gene>
<feature type="repeat" description="ANK" evidence="3">
    <location>
        <begin position="656"/>
        <end position="688"/>
    </location>
</feature>
<feature type="repeat" description="ANK" evidence="3">
    <location>
        <begin position="970"/>
        <end position="1002"/>
    </location>
</feature>
<dbReference type="InterPro" id="IPR002110">
    <property type="entry name" value="Ankyrin_rpt"/>
</dbReference>
<dbReference type="PANTHER" id="PTHR24123">
    <property type="entry name" value="ANKYRIN REPEAT-CONTAINING"/>
    <property type="match status" value="1"/>
</dbReference>
<dbReference type="PRINTS" id="PR01415">
    <property type="entry name" value="ANKYRIN"/>
</dbReference>
<dbReference type="EMBL" id="PUHP01001260">
    <property type="protein sequence ID" value="TQN66287.1"/>
    <property type="molecule type" value="Genomic_DNA"/>
</dbReference>
<accession>A0A5Q4BHW3</accession>
<dbReference type="SMART" id="SM00248">
    <property type="entry name" value="ANK"/>
    <property type="match status" value="14"/>
</dbReference>
<keyword evidence="1" id="KW-0677">Repeat</keyword>
<dbReference type="PROSITE" id="PS50297">
    <property type="entry name" value="ANK_REP_REGION"/>
    <property type="match status" value="8"/>
</dbReference>